<dbReference type="KEGG" id="amaq:GO499_00050"/>
<dbReference type="RefSeq" id="WP_161860256.1">
    <property type="nucleotide sequence ID" value="NZ_CP046620.1"/>
</dbReference>
<keyword evidence="2" id="KW-1185">Reference proteome</keyword>
<proteinExistence type="predicted"/>
<dbReference type="EMBL" id="CP046620">
    <property type="protein sequence ID" value="QHQ33678.1"/>
    <property type="molecule type" value="Genomic_DNA"/>
</dbReference>
<evidence type="ECO:0000313" key="2">
    <source>
        <dbReference type="Proteomes" id="UP000464495"/>
    </source>
</evidence>
<sequence>MRFACLHTSISSISIFEKAKPDGVELAHHVNADLLKRANVELSSAVLAETSAELAKLQNGVDAVLLTCSTLRPAAKPPAYAVDALLAERLAEVGMGRRVEVLFTNPGTKNQSTQLFTAIPGLASISMREIPNAWNAFLEGREADYHAAITQATDASDAELVVYAQASMAGATRNREGILSSPDVALQRLQAIMAQTQLSVSA</sequence>
<evidence type="ECO:0008006" key="3">
    <source>
        <dbReference type="Google" id="ProtNLM"/>
    </source>
</evidence>
<dbReference type="AlphaFoldDB" id="A0A6P1STC4"/>
<gene>
    <name evidence="1" type="ORF">GO499_00050</name>
</gene>
<organism evidence="1 2">
    <name type="scientific">Algicella marina</name>
    <dbReference type="NCBI Taxonomy" id="2683284"/>
    <lineage>
        <taxon>Bacteria</taxon>
        <taxon>Pseudomonadati</taxon>
        <taxon>Pseudomonadota</taxon>
        <taxon>Alphaproteobacteria</taxon>
        <taxon>Rhodobacterales</taxon>
        <taxon>Paracoccaceae</taxon>
        <taxon>Algicella</taxon>
    </lineage>
</organism>
<dbReference type="Proteomes" id="UP000464495">
    <property type="component" value="Chromosome"/>
</dbReference>
<accession>A0A6P1STC4</accession>
<protein>
    <recommendedName>
        <fullName evidence="3">Asp/Glu racemase</fullName>
    </recommendedName>
</protein>
<name>A0A6P1STC4_9RHOB</name>
<reference evidence="1 2" key="1">
    <citation type="submission" date="2019-12" db="EMBL/GenBank/DDBJ databases">
        <title>Complete genome sequence of Algicella marina strain 9Alg 56(T) isolated from the red alga Tichocarpus crinitus.</title>
        <authorList>
            <person name="Kim S.-G."/>
            <person name="Nedashkovskaya O.I."/>
        </authorList>
    </citation>
    <scope>NUCLEOTIDE SEQUENCE [LARGE SCALE GENOMIC DNA]</scope>
    <source>
        <strain evidence="1 2">9Alg 56</strain>
    </source>
</reference>
<evidence type="ECO:0000313" key="1">
    <source>
        <dbReference type="EMBL" id="QHQ33678.1"/>
    </source>
</evidence>